<gene>
    <name evidence="3" type="ORF">PACTADRAFT_505</name>
</gene>
<feature type="compositionally biased region" description="Low complexity" evidence="2">
    <location>
        <begin position="271"/>
        <end position="290"/>
    </location>
</feature>
<dbReference type="Pfam" id="PF03398">
    <property type="entry name" value="Ist1"/>
    <property type="match status" value="1"/>
</dbReference>
<dbReference type="FunFam" id="1.20.1260.60:FF:000002">
    <property type="entry name" value="Vacuolar protein sorting-associated protein IST1"/>
    <property type="match status" value="1"/>
</dbReference>
<feature type="region of interest" description="Disordered" evidence="2">
    <location>
        <begin position="186"/>
        <end position="296"/>
    </location>
</feature>
<accession>A0A1E4U1Y0</accession>
<dbReference type="AlphaFoldDB" id="A0A1E4U1Y0"/>
<comment type="similarity">
    <text evidence="1">Belongs to the IST1 family.</text>
</comment>
<keyword evidence="4" id="KW-1185">Reference proteome</keyword>
<dbReference type="EMBL" id="KV454011">
    <property type="protein sequence ID" value="ODV98014.1"/>
    <property type="molecule type" value="Genomic_DNA"/>
</dbReference>
<dbReference type="InterPro" id="IPR042277">
    <property type="entry name" value="IST1-like"/>
</dbReference>
<protein>
    <recommendedName>
        <fullName evidence="5">Vacuolar protein sorting-associated protein IST1</fullName>
    </recommendedName>
</protein>
<dbReference type="OrthoDB" id="29853at2759"/>
<dbReference type="GO" id="GO:0099638">
    <property type="term" value="P:endosome to plasma membrane protein transport"/>
    <property type="evidence" value="ECO:0007669"/>
    <property type="project" value="EnsemblFungi"/>
</dbReference>
<organism evidence="3 4">
    <name type="scientific">Pachysolen tannophilus NRRL Y-2460</name>
    <dbReference type="NCBI Taxonomy" id="669874"/>
    <lineage>
        <taxon>Eukaryota</taxon>
        <taxon>Fungi</taxon>
        <taxon>Dikarya</taxon>
        <taxon>Ascomycota</taxon>
        <taxon>Saccharomycotina</taxon>
        <taxon>Pichiomycetes</taxon>
        <taxon>Pachysolenaceae</taxon>
        <taxon>Pachysolen</taxon>
    </lineage>
</organism>
<dbReference type="PANTHER" id="PTHR12161">
    <property type="entry name" value="IST1 FAMILY MEMBER"/>
    <property type="match status" value="1"/>
</dbReference>
<dbReference type="STRING" id="669874.A0A1E4U1Y0"/>
<proteinExistence type="inferred from homology"/>
<evidence type="ECO:0000256" key="2">
    <source>
        <dbReference type="SAM" id="MobiDB-lite"/>
    </source>
</evidence>
<dbReference type="Proteomes" id="UP000094236">
    <property type="component" value="Unassembled WGS sequence"/>
</dbReference>
<dbReference type="Gene3D" id="1.20.1260.60">
    <property type="entry name" value="Vacuolar protein sorting-associated protein Ist1"/>
    <property type="match status" value="1"/>
</dbReference>
<feature type="compositionally biased region" description="Acidic residues" evidence="2">
    <location>
        <begin position="186"/>
        <end position="211"/>
    </location>
</feature>
<evidence type="ECO:0000256" key="1">
    <source>
        <dbReference type="ARBA" id="ARBA00005536"/>
    </source>
</evidence>
<sequence>MPPIISIQSRLKSHLKMAISRLRFVQQKKTAISKQQRRVVADLLLQGKEENAKIKVEHIILEDNYTELFEYLELYCELLAARIGLLGAEFHHCDPGLEEAVKVIIYSAFKTNEIKEIRDLKDLFLIKFGKEFAQEALDNKDNIIPEKIVKRCSVTPPSAALVNAYLVEIAKAYSVPYSGIILSEEEEKQLESEETGDDGDGDDDTAIEIEDNSGILDDKELDDIINSESGPTSLERRISDLSELSKEGSKPIKVTPPAMSLDNLRPEVKVPKGVNVVKKKSNSSSNGTSGAVFAKKPNDEFDDLKKRFEALKRN</sequence>
<dbReference type="InterPro" id="IPR005061">
    <property type="entry name" value="Ist1"/>
</dbReference>
<dbReference type="GO" id="GO:0032511">
    <property type="term" value="P:late endosome to vacuole transport via multivesicular body sorting pathway"/>
    <property type="evidence" value="ECO:0007669"/>
    <property type="project" value="EnsemblFungi"/>
</dbReference>
<dbReference type="PANTHER" id="PTHR12161:SF5">
    <property type="entry name" value="IST1 HOMOLOG"/>
    <property type="match status" value="1"/>
</dbReference>
<reference evidence="4" key="1">
    <citation type="submission" date="2016-05" db="EMBL/GenBank/DDBJ databases">
        <title>Comparative genomics of biotechnologically important yeasts.</title>
        <authorList>
            <consortium name="DOE Joint Genome Institute"/>
            <person name="Riley R."/>
            <person name="Haridas S."/>
            <person name="Wolfe K.H."/>
            <person name="Lopes M.R."/>
            <person name="Hittinger C.T."/>
            <person name="Goker M."/>
            <person name="Salamov A."/>
            <person name="Wisecaver J."/>
            <person name="Long T.M."/>
            <person name="Aerts A.L."/>
            <person name="Barry K."/>
            <person name="Choi C."/>
            <person name="Clum A."/>
            <person name="Coughlan A.Y."/>
            <person name="Deshpande S."/>
            <person name="Douglass A.P."/>
            <person name="Hanson S.J."/>
            <person name="Klenk H.-P."/>
            <person name="Labutti K."/>
            <person name="Lapidus A."/>
            <person name="Lindquist E."/>
            <person name="Lipzen A."/>
            <person name="Meier-Kolthoff J.P."/>
            <person name="Ohm R.A."/>
            <person name="Otillar R.P."/>
            <person name="Pangilinan J."/>
            <person name="Peng Y."/>
            <person name="Rokas A."/>
            <person name="Rosa C.A."/>
            <person name="Scheuner C."/>
            <person name="Sibirny A.A."/>
            <person name="Slot J.C."/>
            <person name="Stielow J.B."/>
            <person name="Sun H."/>
            <person name="Kurtzman C.P."/>
            <person name="Blackwell M."/>
            <person name="Grigoriev I.V."/>
            <person name="Jeffries T.W."/>
        </authorList>
    </citation>
    <scope>NUCLEOTIDE SEQUENCE [LARGE SCALE GENOMIC DNA]</scope>
    <source>
        <strain evidence="4">NRRL Y-2460</strain>
    </source>
</reference>
<evidence type="ECO:0008006" key="5">
    <source>
        <dbReference type="Google" id="ProtNLM"/>
    </source>
</evidence>
<name>A0A1E4U1Y0_PACTA</name>
<dbReference type="GO" id="GO:0005768">
    <property type="term" value="C:endosome"/>
    <property type="evidence" value="ECO:0007669"/>
    <property type="project" value="EnsemblFungi"/>
</dbReference>
<feature type="compositionally biased region" description="Basic and acidic residues" evidence="2">
    <location>
        <begin position="234"/>
        <end position="250"/>
    </location>
</feature>
<dbReference type="GO" id="GO:0042030">
    <property type="term" value="F:ATPase inhibitor activity"/>
    <property type="evidence" value="ECO:0007669"/>
    <property type="project" value="EnsemblFungi"/>
</dbReference>
<evidence type="ECO:0000313" key="3">
    <source>
        <dbReference type="EMBL" id="ODV98014.1"/>
    </source>
</evidence>
<evidence type="ECO:0000313" key="4">
    <source>
        <dbReference type="Proteomes" id="UP000094236"/>
    </source>
</evidence>